<sequence>MLPLDQFLAASERRAYRICLLATGEQADALDIVQDAMLKLVKHYARRAPEEWPALFHRIVQNTIKDWYRKEKVRRRWRSWFSIHDDEGEKEDGLEQQAQQGTHQPDELTGQSIAMAHLDDQIRQLPLRQQQTFLLRQWEGLDVAATAKAMGISEGSVKTHYSRAVHKLRETLEEHV</sequence>
<name>A0A3B1AL47_9ZZZZ</name>
<dbReference type="Pfam" id="PF04542">
    <property type="entry name" value="Sigma70_r2"/>
    <property type="match status" value="1"/>
</dbReference>
<dbReference type="NCBIfam" id="NF006550">
    <property type="entry name" value="PRK09047.1"/>
    <property type="match status" value="1"/>
</dbReference>
<dbReference type="InterPro" id="IPR013249">
    <property type="entry name" value="RNA_pol_sigma70_r4_t2"/>
</dbReference>
<dbReference type="GO" id="GO:0003677">
    <property type="term" value="F:DNA binding"/>
    <property type="evidence" value="ECO:0007669"/>
    <property type="project" value="InterPro"/>
</dbReference>
<dbReference type="EMBL" id="UOFR01000064">
    <property type="protein sequence ID" value="VAW99029.1"/>
    <property type="molecule type" value="Genomic_DNA"/>
</dbReference>
<gene>
    <name evidence="7" type="ORF">MNBD_GAMMA21-2843</name>
</gene>
<dbReference type="InterPro" id="IPR014284">
    <property type="entry name" value="RNA_pol_sigma-70_dom"/>
</dbReference>
<dbReference type="Gene3D" id="1.10.10.10">
    <property type="entry name" value="Winged helix-like DNA-binding domain superfamily/Winged helix DNA-binding domain"/>
    <property type="match status" value="1"/>
</dbReference>
<keyword evidence="3" id="KW-0731">Sigma factor</keyword>
<accession>A0A3B1AL47</accession>
<dbReference type="Pfam" id="PF08281">
    <property type="entry name" value="Sigma70_r4_2"/>
    <property type="match status" value="1"/>
</dbReference>
<dbReference type="SUPFAM" id="SSF88946">
    <property type="entry name" value="Sigma2 domain of RNA polymerase sigma factors"/>
    <property type="match status" value="1"/>
</dbReference>
<evidence type="ECO:0000256" key="2">
    <source>
        <dbReference type="ARBA" id="ARBA00023015"/>
    </source>
</evidence>
<dbReference type="PANTHER" id="PTHR43133">
    <property type="entry name" value="RNA POLYMERASE ECF-TYPE SIGMA FACTO"/>
    <property type="match status" value="1"/>
</dbReference>
<evidence type="ECO:0000313" key="7">
    <source>
        <dbReference type="EMBL" id="VAW99029.1"/>
    </source>
</evidence>
<dbReference type="InterPro" id="IPR039425">
    <property type="entry name" value="RNA_pol_sigma-70-like"/>
</dbReference>
<dbReference type="CDD" id="cd06171">
    <property type="entry name" value="Sigma70_r4"/>
    <property type="match status" value="1"/>
</dbReference>
<reference evidence="7" key="1">
    <citation type="submission" date="2018-06" db="EMBL/GenBank/DDBJ databases">
        <authorList>
            <person name="Zhirakovskaya E."/>
        </authorList>
    </citation>
    <scope>NUCLEOTIDE SEQUENCE</scope>
</reference>
<dbReference type="AlphaFoldDB" id="A0A3B1AL47"/>
<evidence type="ECO:0000256" key="3">
    <source>
        <dbReference type="ARBA" id="ARBA00023082"/>
    </source>
</evidence>
<evidence type="ECO:0000256" key="4">
    <source>
        <dbReference type="ARBA" id="ARBA00023163"/>
    </source>
</evidence>
<dbReference type="InterPro" id="IPR036388">
    <property type="entry name" value="WH-like_DNA-bd_sf"/>
</dbReference>
<dbReference type="InterPro" id="IPR007627">
    <property type="entry name" value="RNA_pol_sigma70_r2"/>
</dbReference>
<protein>
    <submittedName>
        <fullName evidence="7">RNA polymerase sigma-70 factor</fullName>
    </submittedName>
</protein>
<keyword evidence="4" id="KW-0804">Transcription</keyword>
<dbReference type="NCBIfam" id="TIGR02937">
    <property type="entry name" value="sigma70-ECF"/>
    <property type="match status" value="1"/>
</dbReference>
<dbReference type="GO" id="GO:0006352">
    <property type="term" value="P:DNA-templated transcription initiation"/>
    <property type="evidence" value="ECO:0007669"/>
    <property type="project" value="InterPro"/>
</dbReference>
<evidence type="ECO:0000256" key="1">
    <source>
        <dbReference type="ARBA" id="ARBA00010641"/>
    </source>
</evidence>
<evidence type="ECO:0000259" key="5">
    <source>
        <dbReference type="Pfam" id="PF04542"/>
    </source>
</evidence>
<dbReference type="InterPro" id="IPR013325">
    <property type="entry name" value="RNA_pol_sigma_r2"/>
</dbReference>
<comment type="similarity">
    <text evidence="1">Belongs to the sigma-70 factor family. ECF subfamily.</text>
</comment>
<dbReference type="InterPro" id="IPR013324">
    <property type="entry name" value="RNA_pol_sigma_r3/r4-like"/>
</dbReference>
<dbReference type="PANTHER" id="PTHR43133:SF64">
    <property type="entry name" value="ECF SIGMA FACTOR"/>
    <property type="match status" value="1"/>
</dbReference>
<evidence type="ECO:0000259" key="6">
    <source>
        <dbReference type="Pfam" id="PF08281"/>
    </source>
</evidence>
<keyword evidence="2" id="KW-0805">Transcription regulation</keyword>
<feature type="domain" description="RNA polymerase sigma factor 70 region 4 type 2" evidence="6">
    <location>
        <begin position="118"/>
        <end position="168"/>
    </location>
</feature>
<organism evidence="7">
    <name type="scientific">hydrothermal vent metagenome</name>
    <dbReference type="NCBI Taxonomy" id="652676"/>
    <lineage>
        <taxon>unclassified sequences</taxon>
        <taxon>metagenomes</taxon>
        <taxon>ecological metagenomes</taxon>
    </lineage>
</organism>
<dbReference type="SUPFAM" id="SSF88659">
    <property type="entry name" value="Sigma3 and sigma4 domains of RNA polymerase sigma factors"/>
    <property type="match status" value="1"/>
</dbReference>
<feature type="domain" description="RNA polymerase sigma-70 region 2" evidence="5">
    <location>
        <begin position="12"/>
        <end position="72"/>
    </location>
</feature>
<dbReference type="Gene3D" id="1.10.1740.10">
    <property type="match status" value="1"/>
</dbReference>
<proteinExistence type="inferred from homology"/>
<dbReference type="GO" id="GO:0016987">
    <property type="term" value="F:sigma factor activity"/>
    <property type="evidence" value="ECO:0007669"/>
    <property type="project" value="UniProtKB-KW"/>
</dbReference>